<evidence type="ECO:0000313" key="1">
    <source>
        <dbReference type="EMBL" id="SEQ06051.1"/>
    </source>
</evidence>
<dbReference type="Pfam" id="PF11535">
    <property type="entry name" value="Calci_bind_CcbP"/>
    <property type="match status" value="1"/>
</dbReference>
<dbReference type="EMBL" id="FOFJ01000006">
    <property type="protein sequence ID" value="SEQ06051.1"/>
    <property type="molecule type" value="Genomic_DNA"/>
</dbReference>
<accession>A0A1H9CY34</accession>
<proteinExistence type="predicted"/>
<dbReference type="InterPro" id="IPR020994">
    <property type="entry name" value="Uncharacterised_Ca-bd_CcbP"/>
</dbReference>
<reference evidence="1 2" key="1">
    <citation type="submission" date="2016-10" db="EMBL/GenBank/DDBJ databases">
        <authorList>
            <person name="de Groot N.N."/>
        </authorList>
    </citation>
    <scope>NUCLEOTIDE SEQUENCE [LARGE SCALE GENOMIC DNA]</scope>
    <source>
        <strain evidence="1 2">DSM 378</strain>
    </source>
</reference>
<dbReference type="Proteomes" id="UP000199267">
    <property type="component" value="Unassembled WGS sequence"/>
</dbReference>
<dbReference type="RefSeq" id="WP_090619922.1">
    <property type="nucleotide sequence ID" value="NZ_FOFJ01000006.1"/>
</dbReference>
<name>A0A1H9CY34_9GAMM</name>
<gene>
    <name evidence="1" type="ORF">SAMN04244573_00914</name>
</gene>
<protein>
    <submittedName>
        <fullName evidence="1">Calcium binding</fullName>
    </submittedName>
</protein>
<dbReference type="AlphaFoldDB" id="A0A1H9CY34"/>
<evidence type="ECO:0000313" key="2">
    <source>
        <dbReference type="Proteomes" id="UP000199267"/>
    </source>
</evidence>
<sequence>MTQTPEQPDRERRISDEIVVDAYDEVECAIGWHCYLQDRLHVPFEAYCTTKRTISPLKVGEAVQVVGMAEADDCMSEIFVLVRYGDSELAVPLGQLECQSGDETTCEAVADWHYWLARGYRY</sequence>
<organism evidence="1 2">
    <name type="scientific">Azotobacter beijerinckii</name>
    <dbReference type="NCBI Taxonomy" id="170623"/>
    <lineage>
        <taxon>Bacteria</taxon>
        <taxon>Pseudomonadati</taxon>
        <taxon>Pseudomonadota</taxon>
        <taxon>Gammaproteobacteria</taxon>
        <taxon>Pseudomonadales</taxon>
        <taxon>Pseudomonadaceae</taxon>
        <taxon>Azotobacter</taxon>
    </lineage>
</organism>
<dbReference type="Gene3D" id="6.10.140.400">
    <property type="match status" value="2"/>
</dbReference>